<gene>
    <name evidence="1" type="ORF">LCGC14_2751930</name>
</gene>
<evidence type="ECO:0000313" key="1">
    <source>
        <dbReference type="EMBL" id="KKK87571.1"/>
    </source>
</evidence>
<dbReference type="AlphaFoldDB" id="A0A0F9BT76"/>
<protein>
    <submittedName>
        <fullName evidence="1">Uncharacterized protein</fullName>
    </submittedName>
</protein>
<comment type="caution">
    <text evidence="1">The sequence shown here is derived from an EMBL/GenBank/DDBJ whole genome shotgun (WGS) entry which is preliminary data.</text>
</comment>
<name>A0A0F9BT76_9ZZZZ</name>
<feature type="non-terminal residue" evidence="1">
    <location>
        <position position="78"/>
    </location>
</feature>
<accession>A0A0F9BT76</accession>
<reference evidence="1" key="1">
    <citation type="journal article" date="2015" name="Nature">
        <title>Complex archaea that bridge the gap between prokaryotes and eukaryotes.</title>
        <authorList>
            <person name="Spang A."/>
            <person name="Saw J.H."/>
            <person name="Jorgensen S.L."/>
            <person name="Zaremba-Niedzwiedzka K."/>
            <person name="Martijn J."/>
            <person name="Lind A.E."/>
            <person name="van Eijk R."/>
            <person name="Schleper C."/>
            <person name="Guy L."/>
            <person name="Ettema T.J."/>
        </authorList>
    </citation>
    <scope>NUCLEOTIDE SEQUENCE</scope>
</reference>
<sequence>MTDREHIARLRHLLIDAKDMLYVFGLTRNHELVQRIYAGLDAEQPKSRTAHIADSPPVLSIAATTTGPVWAPPNPFEH</sequence>
<organism evidence="1">
    <name type="scientific">marine sediment metagenome</name>
    <dbReference type="NCBI Taxonomy" id="412755"/>
    <lineage>
        <taxon>unclassified sequences</taxon>
        <taxon>metagenomes</taxon>
        <taxon>ecological metagenomes</taxon>
    </lineage>
</organism>
<proteinExistence type="predicted"/>
<dbReference type="EMBL" id="LAZR01050341">
    <property type="protein sequence ID" value="KKK87571.1"/>
    <property type="molecule type" value="Genomic_DNA"/>
</dbReference>